<dbReference type="GO" id="GO:0016020">
    <property type="term" value="C:membrane"/>
    <property type="evidence" value="ECO:0007669"/>
    <property type="project" value="InterPro"/>
</dbReference>
<reference evidence="5 7" key="1">
    <citation type="journal article" date="2015" name="PLoS Pathog.">
        <title>A Novel Virus Causes Scale Drop Disease in Lates calcarifer.</title>
        <authorList>
            <person name="de Groof A."/>
            <person name="Guelen L."/>
            <person name="Deijs M."/>
            <person name="van der Wal Y."/>
            <person name="Miyata M."/>
            <person name="Ng K.S."/>
            <person name="van Grinsven L."/>
            <person name="Simmelink B."/>
            <person name="Biermann Y."/>
            <person name="Grisez L."/>
            <person name="van Lent J."/>
            <person name="de Ronde A."/>
            <person name="Chang S.F."/>
            <person name="Schrier C."/>
            <person name="van der Hoek L."/>
        </authorList>
    </citation>
    <scope>NUCLEOTIDE SEQUENCE [LARGE SCALE GENOMIC DNA]</scope>
    <source>
        <strain evidence="5">C4575</strain>
    </source>
</reference>
<protein>
    <submittedName>
        <fullName evidence="5">ORF_011R</fullName>
    </submittedName>
    <submittedName>
        <fullName evidence="6">Vascular endothelial growth factor A</fullName>
    </submittedName>
</protein>
<dbReference type="RefSeq" id="YP_009163772.1">
    <property type="nucleotide sequence ID" value="NC_027778.1"/>
</dbReference>
<sequence length="117" mass="12994">MKPFYILLLCTSIVYAIEPDISKIFENSQCKPRSTKINVYSLAGSDVSIMYKPACIYVDKCGGCCNDEALACKPIEKTTVNVTVLSIGNRNAQFQQFPVVTHTKCNCLPKPSRRGPR</sequence>
<evidence type="ECO:0000313" key="5">
    <source>
        <dbReference type="EMBL" id="AKU37426.1"/>
    </source>
</evidence>
<evidence type="ECO:0000313" key="6">
    <source>
        <dbReference type="EMBL" id="QLI60681.1"/>
    </source>
</evidence>
<reference evidence="6 8" key="2">
    <citation type="submission" date="2019-10" db="EMBL/GenBank/DDBJ databases">
        <authorList>
            <person name="Kayansamruaj P."/>
        </authorList>
    </citation>
    <scope>NUCLEOTIDE SEQUENCE [LARGE SCALE GENOMIC DNA]</scope>
    <source>
        <strain evidence="6">SDDV_Thai_2019</strain>
    </source>
</reference>
<dbReference type="EMBL" id="MN562489">
    <property type="protein sequence ID" value="QLI60681.1"/>
    <property type="molecule type" value="Genomic_DNA"/>
</dbReference>
<dbReference type="GO" id="GO:0008083">
    <property type="term" value="F:growth factor activity"/>
    <property type="evidence" value="ECO:0007669"/>
    <property type="project" value="UniProtKB-KW"/>
</dbReference>
<evidence type="ECO:0000256" key="3">
    <source>
        <dbReference type="RuleBase" id="RU003818"/>
    </source>
</evidence>
<dbReference type="GeneID" id="25479060"/>
<dbReference type="KEGG" id="vg:25479060"/>
<evidence type="ECO:0000256" key="2">
    <source>
        <dbReference type="ARBA" id="ARBA00023157"/>
    </source>
</evidence>
<gene>
    <name evidence="5" type="ORF">SDDV_011</name>
</gene>
<organism evidence="5 7">
    <name type="scientific">Scale drop disease virus</name>
    <dbReference type="NCBI Taxonomy" id="1697349"/>
    <lineage>
        <taxon>Viruses</taxon>
        <taxon>Varidnaviria</taxon>
        <taxon>Bamfordvirae</taxon>
        <taxon>Nucleocytoviricota</taxon>
        <taxon>Megaviricetes</taxon>
        <taxon>Pimascovirales</taxon>
        <taxon>Pimascovirales incertae sedis</taxon>
        <taxon>Iridoviridae</taxon>
        <taxon>Alphairidovirinae</taxon>
        <taxon>Megalocytivirus</taxon>
        <taxon>Megalocytivirus lates1</taxon>
    </lineage>
</organism>
<comment type="similarity">
    <text evidence="3">Belongs to the PDGF/VEGF growth factor family.</text>
</comment>
<evidence type="ECO:0000313" key="8">
    <source>
        <dbReference type="Proteomes" id="UP000510602"/>
    </source>
</evidence>
<keyword evidence="7" id="KW-1185">Reference proteome</keyword>
<dbReference type="InterPro" id="IPR029034">
    <property type="entry name" value="Cystine-knot_cytokine"/>
</dbReference>
<dbReference type="SMART" id="SM00141">
    <property type="entry name" value="PDGF"/>
    <property type="match status" value="1"/>
</dbReference>
<dbReference type="OrthoDB" id="28294at10239"/>
<dbReference type="EMBL" id="KR139659">
    <property type="protein sequence ID" value="AKU37426.1"/>
    <property type="molecule type" value="Genomic_DNA"/>
</dbReference>
<keyword evidence="1 3" id="KW-0339">Growth factor</keyword>
<dbReference type="Gene3D" id="2.10.90.10">
    <property type="entry name" value="Cystine-knot cytokines"/>
    <property type="match status" value="1"/>
</dbReference>
<evidence type="ECO:0000313" key="7">
    <source>
        <dbReference type="Proteomes" id="UP000201485"/>
    </source>
</evidence>
<proteinExistence type="inferred from homology"/>
<evidence type="ECO:0000256" key="1">
    <source>
        <dbReference type="ARBA" id="ARBA00023030"/>
    </source>
</evidence>
<name>A0A0K1L638_9VIRU</name>
<feature type="domain" description="Platelet-derived growth factor (PDGF) family profile" evidence="4">
    <location>
        <begin position="12"/>
        <end position="112"/>
    </location>
</feature>
<evidence type="ECO:0000259" key="4">
    <source>
        <dbReference type="PROSITE" id="PS50278"/>
    </source>
</evidence>
<dbReference type="InterPro" id="IPR050507">
    <property type="entry name" value="PDGF/VEGF_growth_factor"/>
</dbReference>
<dbReference type="PROSITE" id="PS50278">
    <property type="entry name" value="PDGF_2"/>
    <property type="match status" value="1"/>
</dbReference>
<keyword evidence="2" id="KW-1015">Disulfide bond</keyword>
<dbReference type="Proteomes" id="UP000510602">
    <property type="component" value="Segment"/>
</dbReference>
<dbReference type="InterPro" id="IPR000072">
    <property type="entry name" value="PDGF/VEGF_dom"/>
</dbReference>
<dbReference type="PANTHER" id="PTHR12025:SF15">
    <property type="entry name" value="VASCULAR ENDOTHELIAL GROWTH FACTOR C-LIKE ISOFORM X1"/>
    <property type="match status" value="1"/>
</dbReference>
<dbReference type="Proteomes" id="UP000201485">
    <property type="component" value="Segment"/>
</dbReference>
<accession>A0A0K1L638</accession>
<dbReference type="SUPFAM" id="SSF57501">
    <property type="entry name" value="Cystine-knot cytokines"/>
    <property type="match status" value="1"/>
</dbReference>
<dbReference type="PANTHER" id="PTHR12025">
    <property type="entry name" value="VASCULAR ENDOTHELIAL GROWTH FACTOR"/>
    <property type="match status" value="1"/>
</dbReference>
<dbReference type="Pfam" id="PF00341">
    <property type="entry name" value="PDGF"/>
    <property type="match status" value="1"/>
</dbReference>